<evidence type="ECO:0000313" key="4">
    <source>
        <dbReference type="WBParaSite" id="nRc.2.0.1.t12753-RA"/>
    </source>
</evidence>
<organism evidence="3 4">
    <name type="scientific">Romanomermis culicivorax</name>
    <name type="common">Nematode worm</name>
    <dbReference type="NCBI Taxonomy" id="13658"/>
    <lineage>
        <taxon>Eukaryota</taxon>
        <taxon>Metazoa</taxon>
        <taxon>Ecdysozoa</taxon>
        <taxon>Nematoda</taxon>
        <taxon>Enoplea</taxon>
        <taxon>Dorylaimia</taxon>
        <taxon>Mermithida</taxon>
        <taxon>Mermithoidea</taxon>
        <taxon>Mermithidae</taxon>
        <taxon>Romanomermis</taxon>
    </lineage>
</organism>
<dbReference type="SUPFAM" id="SSF53300">
    <property type="entry name" value="vWA-like"/>
    <property type="match status" value="1"/>
</dbReference>
<dbReference type="Proteomes" id="UP000887565">
    <property type="component" value="Unplaced"/>
</dbReference>
<dbReference type="WBParaSite" id="nRc.2.0.1.t12753-RA">
    <property type="protein sequence ID" value="nRc.2.0.1.t12753-RA"/>
    <property type="gene ID" value="nRc.2.0.1.g12753"/>
</dbReference>
<feature type="signal peptide" evidence="1">
    <location>
        <begin position="1"/>
        <end position="21"/>
    </location>
</feature>
<evidence type="ECO:0000256" key="1">
    <source>
        <dbReference type="SAM" id="SignalP"/>
    </source>
</evidence>
<evidence type="ECO:0000259" key="2">
    <source>
        <dbReference type="PROSITE" id="PS50234"/>
    </source>
</evidence>
<dbReference type="PROSITE" id="PS50234">
    <property type="entry name" value="VWFA"/>
    <property type="match status" value="1"/>
</dbReference>
<protein>
    <submittedName>
        <fullName evidence="4">VWFA domain-containing protein</fullName>
    </submittedName>
</protein>
<proteinExistence type="predicted"/>
<keyword evidence="3" id="KW-1185">Reference proteome</keyword>
<keyword evidence="1" id="KW-0732">Signal</keyword>
<dbReference type="Gene3D" id="3.40.50.410">
    <property type="entry name" value="von Willebrand factor, type A domain"/>
    <property type="match status" value="1"/>
</dbReference>
<dbReference type="InterPro" id="IPR036465">
    <property type="entry name" value="vWFA_dom_sf"/>
</dbReference>
<dbReference type="InterPro" id="IPR002035">
    <property type="entry name" value="VWF_A"/>
</dbReference>
<feature type="domain" description="VWFA" evidence="2">
    <location>
        <begin position="41"/>
        <end position="109"/>
    </location>
</feature>
<feature type="chain" id="PRO_5037448866" evidence="1">
    <location>
        <begin position="22"/>
        <end position="146"/>
    </location>
</feature>
<dbReference type="AlphaFoldDB" id="A0A915IFR4"/>
<name>A0A915IFR4_ROMCU</name>
<accession>A0A915IFR4</accession>
<evidence type="ECO:0000313" key="3">
    <source>
        <dbReference type="Proteomes" id="UP000887565"/>
    </source>
</evidence>
<reference evidence="4" key="1">
    <citation type="submission" date="2022-11" db="UniProtKB">
        <authorList>
            <consortium name="WormBaseParasite"/>
        </authorList>
    </citation>
    <scope>IDENTIFICATION</scope>
</reference>
<sequence>MPKLIVEIFWILALGPPFIEGQTTAPKASKSVASCKSLVADIVLMIDISASVYYTVVENRTFIRNVIDGFPIDGKTMRMGLVVFSTSCKTLVKVEDGTSKAPLYDSLEEAGTDIFLLIFDKILQHMIFQSGFRCCHAQQGPITYNQ</sequence>
<dbReference type="Pfam" id="PF00092">
    <property type="entry name" value="VWA"/>
    <property type="match status" value="1"/>
</dbReference>